<comment type="caution">
    <text evidence="1">The sequence shown here is derived from an EMBL/GenBank/DDBJ whole genome shotgun (WGS) entry which is preliminary data.</text>
</comment>
<dbReference type="EMBL" id="MHFR01000009">
    <property type="protein sequence ID" value="OGW99345.1"/>
    <property type="molecule type" value="Genomic_DNA"/>
</dbReference>
<reference evidence="1 2" key="1">
    <citation type="journal article" date="2016" name="Nat. Commun.">
        <title>Thousands of microbial genomes shed light on interconnected biogeochemical processes in an aquifer system.</title>
        <authorList>
            <person name="Anantharaman K."/>
            <person name="Brown C.T."/>
            <person name="Hug L.A."/>
            <person name="Sharon I."/>
            <person name="Castelle C.J."/>
            <person name="Probst A.J."/>
            <person name="Thomas B.C."/>
            <person name="Singh A."/>
            <person name="Wilkins M.J."/>
            <person name="Karaoz U."/>
            <person name="Brodie E.L."/>
            <person name="Williams K.H."/>
            <person name="Hubbard S.S."/>
            <person name="Banfield J.F."/>
        </authorList>
    </citation>
    <scope>NUCLEOTIDE SEQUENCE [LARGE SCALE GENOMIC DNA]</scope>
</reference>
<evidence type="ECO:0000313" key="1">
    <source>
        <dbReference type="EMBL" id="OGW99345.1"/>
    </source>
</evidence>
<organism evidence="1 2">
    <name type="scientific">Candidatus Danuiimicrobium aquiferis</name>
    <dbReference type="NCBI Taxonomy" id="1801832"/>
    <lineage>
        <taxon>Bacteria</taxon>
        <taxon>Pseudomonadati</taxon>
        <taxon>Candidatus Omnitrophota</taxon>
        <taxon>Candidatus Danuiimicrobium</taxon>
    </lineage>
</organism>
<dbReference type="Proteomes" id="UP000178187">
    <property type="component" value="Unassembled WGS sequence"/>
</dbReference>
<evidence type="ECO:0000313" key="2">
    <source>
        <dbReference type="Proteomes" id="UP000178187"/>
    </source>
</evidence>
<dbReference type="AlphaFoldDB" id="A0A1G1L2G1"/>
<protein>
    <submittedName>
        <fullName evidence="1">Uncharacterized protein</fullName>
    </submittedName>
</protein>
<accession>A0A1G1L2G1</accession>
<gene>
    <name evidence="1" type="ORF">A3G33_06020</name>
</gene>
<name>A0A1G1L2G1_9BACT</name>
<sequence length="99" mass="10746">MLAGMTELAKGEAKKCSRLVVDGMYRLPETVSFCIPADRGKYPGKRVSPVKRLQVVCLPRTTEFSFFPTTLSLPCVYCVVCVEIGLSGNGLGCARQAEV</sequence>
<proteinExistence type="predicted"/>